<dbReference type="PANTHER" id="PTHR34138:SF1">
    <property type="entry name" value="CELL SHAPE-DETERMINING PROTEIN MREC"/>
    <property type="match status" value="1"/>
</dbReference>
<dbReference type="PANTHER" id="PTHR34138">
    <property type="entry name" value="CELL SHAPE-DETERMINING PROTEIN MREC"/>
    <property type="match status" value="1"/>
</dbReference>
<feature type="signal peptide" evidence="7">
    <location>
        <begin position="1"/>
        <end position="25"/>
    </location>
</feature>
<name>A0AAT9LA64_9FIRM</name>
<feature type="chain" id="PRO_5043546397" description="Cell shape-determining protein MreC" evidence="7">
    <location>
        <begin position="26"/>
        <end position="270"/>
    </location>
</feature>
<dbReference type="InterPro" id="IPR042177">
    <property type="entry name" value="Cell/Rod_1"/>
</dbReference>
<evidence type="ECO:0000256" key="3">
    <source>
        <dbReference type="ARBA" id="ARBA00022960"/>
    </source>
</evidence>
<protein>
    <recommendedName>
        <fullName evidence="2 5">Cell shape-determining protein MreC</fullName>
    </recommendedName>
    <alternativeName>
        <fullName evidence="4 5">Cell shape protein MreC</fullName>
    </alternativeName>
</protein>
<proteinExistence type="inferred from homology"/>
<evidence type="ECO:0000256" key="5">
    <source>
        <dbReference type="PIRNR" id="PIRNR038471"/>
    </source>
</evidence>
<dbReference type="InterPro" id="IPR055342">
    <property type="entry name" value="MreC_beta-barrel_core"/>
</dbReference>
<evidence type="ECO:0000256" key="2">
    <source>
        <dbReference type="ARBA" id="ARBA00013855"/>
    </source>
</evidence>
<dbReference type="GO" id="GO:0005886">
    <property type="term" value="C:plasma membrane"/>
    <property type="evidence" value="ECO:0007669"/>
    <property type="project" value="TreeGrafter"/>
</dbReference>
<evidence type="ECO:0000259" key="8">
    <source>
        <dbReference type="Pfam" id="PF04085"/>
    </source>
</evidence>
<dbReference type="Pfam" id="PF04085">
    <property type="entry name" value="MreC"/>
    <property type="match status" value="1"/>
</dbReference>
<feature type="coiled-coil region" evidence="6">
    <location>
        <begin position="62"/>
        <end position="113"/>
    </location>
</feature>
<keyword evidence="3 5" id="KW-0133">Cell shape</keyword>
<keyword evidence="7" id="KW-0732">Signal</keyword>
<dbReference type="Gene3D" id="2.40.10.350">
    <property type="entry name" value="Rod shape-determining protein MreC, domain 2"/>
    <property type="match status" value="1"/>
</dbReference>
<dbReference type="KEGG" id="fcz:IMF26_08070"/>
<comment type="function">
    <text evidence="5">Involved in formation and maintenance of cell shape.</text>
</comment>
<evidence type="ECO:0000256" key="4">
    <source>
        <dbReference type="ARBA" id="ARBA00032089"/>
    </source>
</evidence>
<reference evidence="9" key="2">
    <citation type="journal article" date="2023" name="Biology">
        <title>Prokaryotic Life Associated with Coal-Fire Gas Vents Revealed by Metagenomics.</title>
        <authorList>
            <person name="Kadnikov V.V."/>
            <person name="Mardanov A.V."/>
            <person name="Beletsky A.V."/>
            <person name="Karnachuk O.V."/>
            <person name="Ravin N.V."/>
        </authorList>
    </citation>
    <scope>NUCLEOTIDE SEQUENCE</scope>
    <source>
        <strain evidence="9">Bu02</strain>
    </source>
</reference>
<evidence type="ECO:0000256" key="6">
    <source>
        <dbReference type="SAM" id="Coils"/>
    </source>
</evidence>
<evidence type="ECO:0000256" key="1">
    <source>
        <dbReference type="ARBA" id="ARBA00009369"/>
    </source>
</evidence>
<evidence type="ECO:0000313" key="9">
    <source>
        <dbReference type="EMBL" id="QUL98015.1"/>
    </source>
</evidence>
<organism evidence="9">
    <name type="scientific">Candidatus Fermentithermobacillus carboniphilus</name>
    <dbReference type="NCBI Taxonomy" id="3085328"/>
    <lineage>
        <taxon>Bacteria</taxon>
        <taxon>Bacillati</taxon>
        <taxon>Bacillota</taxon>
        <taxon>Candidatus Fermentithermobacillia</taxon>
        <taxon>Candidatus Fermentithermobacillales</taxon>
        <taxon>Candidatus Fermentithermobacillaceae</taxon>
        <taxon>Candidatus Fermentithermobacillus</taxon>
    </lineage>
</organism>
<reference evidence="9" key="1">
    <citation type="submission" date="2020-10" db="EMBL/GenBank/DDBJ databases">
        <authorList>
            <person name="Kadnikov V."/>
            <person name="Beletsky A.V."/>
            <person name="Mardanov A.V."/>
            <person name="Karnachuk O.V."/>
            <person name="Ravin N.V."/>
        </authorList>
    </citation>
    <scope>NUCLEOTIDE SEQUENCE</scope>
    <source>
        <strain evidence="9">Bu02</strain>
    </source>
</reference>
<dbReference type="GO" id="GO:0008360">
    <property type="term" value="P:regulation of cell shape"/>
    <property type="evidence" value="ECO:0007669"/>
    <property type="project" value="UniProtKB-KW"/>
</dbReference>
<dbReference type="InterPro" id="IPR007221">
    <property type="entry name" value="MreC"/>
</dbReference>
<gene>
    <name evidence="9" type="primary">mreC</name>
    <name evidence="9" type="ORF">IMF26_08070</name>
</gene>
<dbReference type="EMBL" id="CP062796">
    <property type="protein sequence ID" value="QUL98015.1"/>
    <property type="molecule type" value="Genomic_DNA"/>
</dbReference>
<dbReference type="NCBIfam" id="TIGR00219">
    <property type="entry name" value="mreC"/>
    <property type="match status" value="1"/>
</dbReference>
<keyword evidence="6" id="KW-0175">Coiled coil</keyword>
<accession>A0AAT9LA64</accession>
<evidence type="ECO:0000256" key="7">
    <source>
        <dbReference type="SAM" id="SignalP"/>
    </source>
</evidence>
<dbReference type="PIRSF" id="PIRSF038471">
    <property type="entry name" value="MreC"/>
    <property type="match status" value="1"/>
</dbReference>
<comment type="similarity">
    <text evidence="1 5">Belongs to the MreC family.</text>
</comment>
<dbReference type="InterPro" id="IPR042175">
    <property type="entry name" value="Cell/Rod_MreC_2"/>
</dbReference>
<feature type="domain" description="Rod shape-determining protein MreC beta-barrel core" evidence="8">
    <location>
        <begin position="122"/>
        <end position="267"/>
    </location>
</feature>
<dbReference type="AlphaFoldDB" id="A0AAT9LA64"/>
<sequence>MRRLFPYKKAILTALLLAASVFLMNVTGKPQQGPSFWETLCWKAAGPAIGVFQKAKEWSLGVSVAFRSKKALMEENQKLKEEIETLSSLKPAMENLLAENARLKELLQFKESSPGEYKVAKVIGRNPTKWFSTLVISLGTKDGVLPDAPVMSRSGLVGRVLSCDDDTATVLLLTDPESGVGALVSRSREYGVVLGGSGSDRLVLRFFSRDADVASGDKIFTSGMGKKYPAGIYIGEVTEVYVPKPGLVKECVVKPATDFDHLEEVLVKIR</sequence>
<dbReference type="Gene3D" id="2.40.10.340">
    <property type="entry name" value="Rod shape-determining protein MreC, domain 1"/>
    <property type="match status" value="1"/>
</dbReference>